<dbReference type="OrthoDB" id="3233595at2759"/>
<accession>A0A0D7BPK8</accession>
<evidence type="ECO:0000259" key="1">
    <source>
        <dbReference type="SMART" id="SM00829"/>
    </source>
</evidence>
<dbReference type="CDD" id="cd08249">
    <property type="entry name" value="enoyl_reductase_like"/>
    <property type="match status" value="1"/>
</dbReference>
<feature type="domain" description="Enoyl reductase (ER)" evidence="1">
    <location>
        <begin position="15"/>
        <end position="339"/>
    </location>
</feature>
<organism evidence="2 3">
    <name type="scientific">Cylindrobasidium torrendii FP15055 ss-10</name>
    <dbReference type="NCBI Taxonomy" id="1314674"/>
    <lineage>
        <taxon>Eukaryota</taxon>
        <taxon>Fungi</taxon>
        <taxon>Dikarya</taxon>
        <taxon>Basidiomycota</taxon>
        <taxon>Agaricomycotina</taxon>
        <taxon>Agaricomycetes</taxon>
        <taxon>Agaricomycetidae</taxon>
        <taxon>Agaricales</taxon>
        <taxon>Marasmiineae</taxon>
        <taxon>Physalacriaceae</taxon>
        <taxon>Cylindrobasidium</taxon>
    </lineage>
</organism>
<dbReference type="AlphaFoldDB" id="A0A0D7BPK8"/>
<dbReference type="GO" id="GO:0016651">
    <property type="term" value="F:oxidoreductase activity, acting on NAD(P)H"/>
    <property type="evidence" value="ECO:0007669"/>
    <property type="project" value="InterPro"/>
</dbReference>
<dbReference type="SUPFAM" id="SSF50129">
    <property type="entry name" value="GroES-like"/>
    <property type="match status" value="1"/>
</dbReference>
<dbReference type="InterPro" id="IPR047122">
    <property type="entry name" value="Trans-enoyl_RdTase-like"/>
</dbReference>
<dbReference type="Pfam" id="PF00107">
    <property type="entry name" value="ADH_zinc_N"/>
    <property type="match status" value="1"/>
</dbReference>
<dbReference type="Gene3D" id="3.90.180.10">
    <property type="entry name" value="Medium-chain alcohol dehydrogenases, catalytic domain"/>
    <property type="match status" value="1"/>
</dbReference>
<dbReference type="Proteomes" id="UP000054007">
    <property type="component" value="Unassembled WGS sequence"/>
</dbReference>
<dbReference type="InterPro" id="IPR020843">
    <property type="entry name" value="ER"/>
</dbReference>
<proteinExistence type="predicted"/>
<sequence>MSPPQLALLLEEPKGDFVVRQKEIQTPPPGEVLIKIHAAALNPGEWKVHRSGALIESYPAMLGTDTAGEVEAVGEGVTKFKKGDRVLGSGFFTLDRGAYQQYSLIPAVFLAKLPDTLSYDEGATLPMAFVTAAKGLLAAEPFGAGLNPSFEWPTTQHSGETALVIGGSTSVGQLVIQVLKLLGFTNIVAYASKKHHAFLTELGATQCVDRAAVSLDALADLIPSAHIVYDCVAADEGFAASKIVRSDGCAITVDIVSERSDAAKEVGKGKKFVAVFAVSFLPGGHGEVGEMLWPLFGKLLEQGLIKPNRFEILPGGLKAVAGGLDKLARDEVSGVKLVVHPQETVL</sequence>
<reference evidence="2 3" key="1">
    <citation type="journal article" date="2015" name="Fungal Genet. Biol.">
        <title>Evolution of novel wood decay mechanisms in Agaricales revealed by the genome sequences of Fistulina hepatica and Cylindrobasidium torrendii.</title>
        <authorList>
            <person name="Floudas D."/>
            <person name="Held B.W."/>
            <person name="Riley R."/>
            <person name="Nagy L.G."/>
            <person name="Koehler G."/>
            <person name="Ransdell A.S."/>
            <person name="Younus H."/>
            <person name="Chow J."/>
            <person name="Chiniquy J."/>
            <person name="Lipzen A."/>
            <person name="Tritt A."/>
            <person name="Sun H."/>
            <person name="Haridas S."/>
            <person name="LaButti K."/>
            <person name="Ohm R.A."/>
            <person name="Kues U."/>
            <person name="Blanchette R.A."/>
            <person name="Grigoriev I.V."/>
            <person name="Minto R.E."/>
            <person name="Hibbett D.S."/>
        </authorList>
    </citation>
    <scope>NUCLEOTIDE SEQUENCE [LARGE SCALE GENOMIC DNA]</scope>
    <source>
        <strain evidence="2 3">FP15055 ss-10</strain>
    </source>
</reference>
<protein>
    <submittedName>
        <fullName evidence="2">GroES-like protein</fullName>
    </submittedName>
</protein>
<dbReference type="InterPro" id="IPR013149">
    <property type="entry name" value="ADH-like_C"/>
</dbReference>
<dbReference type="SMART" id="SM00829">
    <property type="entry name" value="PKS_ER"/>
    <property type="match status" value="1"/>
</dbReference>
<gene>
    <name evidence="2" type="ORF">CYLTODRAFT_367495</name>
</gene>
<dbReference type="Pfam" id="PF08240">
    <property type="entry name" value="ADH_N"/>
    <property type="match status" value="1"/>
</dbReference>
<dbReference type="InterPro" id="IPR011032">
    <property type="entry name" value="GroES-like_sf"/>
</dbReference>
<dbReference type="STRING" id="1314674.A0A0D7BPK8"/>
<name>A0A0D7BPK8_9AGAR</name>
<dbReference type="InterPro" id="IPR036291">
    <property type="entry name" value="NAD(P)-bd_dom_sf"/>
</dbReference>
<evidence type="ECO:0000313" key="3">
    <source>
        <dbReference type="Proteomes" id="UP000054007"/>
    </source>
</evidence>
<dbReference type="InterPro" id="IPR013154">
    <property type="entry name" value="ADH-like_N"/>
</dbReference>
<evidence type="ECO:0000313" key="2">
    <source>
        <dbReference type="EMBL" id="KIY72488.1"/>
    </source>
</evidence>
<dbReference type="SUPFAM" id="SSF51735">
    <property type="entry name" value="NAD(P)-binding Rossmann-fold domains"/>
    <property type="match status" value="1"/>
</dbReference>
<keyword evidence="3" id="KW-1185">Reference proteome</keyword>
<dbReference type="Gene3D" id="3.40.50.720">
    <property type="entry name" value="NAD(P)-binding Rossmann-like Domain"/>
    <property type="match status" value="1"/>
</dbReference>
<dbReference type="EMBL" id="KN880443">
    <property type="protein sequence ID" value="KIY72488.1"/>
    <property type="molecule type" value="Genomic_DNA"/>
</dbReference>
<dbReference type="PANTHER" id="PTHR45348:SF2">
    <property type="entry name" value="ZINC-TYPE ALCOHOL DEHYDROGENASE-LIKE PROTEIN C2E1P3.01"/>
    <property type="match status" value="1"/>
</dbReference>
<dbReference type="PANTHER" id="PTHR45348">
    <property type="entry name" value="HYPOTHETICAL OXIDOREDUCTASE (EUROFUNG)"/>
    <property type="match status" value="1"/>
</dbReference>